<gene>
    <name evidence="3" type="ORF">AS203_09575</name>
</gene>
<dbReference type="CDD" id="cd00254">
    <property type="entry name" value="LT-like"/>
    <property type="match status" value="1"/>
</dbReference>
<keyword evidence="4" id="KW-1185">Reference proteome</keyword>
<dbReference type="Gene3D" id="1.10.530.10">
    <property type="match status" value="1"/>
</dbReference>
<dbReference type="Pfam" id="PF01464">
    <property type="entry name" value="SLT"/>
    <property type="match status" value="1"/>
</dbReference>
<reference evidence="4" key="1">
    <citation type="submission" date="2015-11" db="EMBL/GenBank/DDBJ databases">
        <authorList>
            <person name="Holder M.E."/>
            <person name="Ajami N.J."/>
            <person name="Petrosino J.F."/>
        </authorList>
    </citation>
    <scope>NUCLEOTIDE SEQUENCE [LARGE SCALE GENOMIC DNA]</scope>
    <source>
        <strain evidence="4">F0113</strain>
    </source>
</reference>
<dbReference type="OrthoDB" id="1081306at2"/>
<dbReference type="STRING" id="76123.AS203_09575"/>
<accession>A0A0S2KLZ5</accession>
<dbReference type="SUPFAM" id="SSF53955">
    <property type="entry name" value="Lysozyme-like"/>
    <property type="match status" value="1"/>
</dbReference>
<feature type="signal peptide" evidence="1">
    <location>
        <begin position="1"/>
        <end position="24"/>
    </location>
</feature>
<organism evidence="3 4">
    <name type="scientific">Hoylesella enoeca</name>
    <dbReference type="NCBI Taxonomy" id="76123"/>
    <lineage>
        <taxon>Bacteria</taxon>
        <taxon>Pseudomonadati</taxon>
        <taxon>Bacteroidota</taxon>
        <taxon>Bacteroidia</taxon>
        <taxon>Bacteroidales</taxon>
        <taxon>Prevotellaceae</taxon>
        <taxon>Hoylesella</taxon>
    </lineage>
</organism>
<sequence>MERIARVVFLIFTILLFNPSSVFADNNGANETNSNKMDWSPVMDAIIKVESNGNSRATNGKSVGAMQITPVLVAECNQILRKKKSKKRFNLSDRFSIAKSKEMFLLIQSMHNPLNDIEKAIRAWNGGLNYSVKRTQRYFEKVMKALGAA</sequence>
<dbReference type="AlphaFoldDB" id="A0A0S2KLZ5"/>
<dbReference type="InterPro" id="IPR023346">
    <property type="entry name" value="Lysozyme-like_dom_sf"/>
</dbReference>
<evidence type="ECO:0000313" key="3">
    <source>
        <dbReference type="EMBL" id="ALO49307.1"/>
    </source>
</evidence>
<feature type="chain" id="PRO_5006602043" description="Transglycosylase SLT domain-containing protein" evidence="1">
    <location>
        <begin position="25"/>
        <end position="149"/>
    </location>
</feature>
<dbReference type="InterPro" id="IPR008258">
    <property type="entry name" value="Transglycosylase_SLT_dom_1"/>
</dbReference>
<evidence type="ECO:0000259" key="2">
    <source>
        <dbReference type="Pfam" id="PF01464"/>
    </source>
</evidence>
<proteinExistence type="predicted"/>
<dbReference type="EMBL" id="CP013195">
    <property type="protein sequence ID" value="ALO49307.1"/>
    <property type="molecule type" value="Genomic_DNA"/>
</dbReference>
<name>A0A0S2KLZ5_9BACT</name>
<dbReference type="Proteomes" id="UP000056252">
    <property type="component" value="Chromosome"/>
</dbReference>
<protein>
    <recommendedName>
        <fullName evidence="2">Transglycosylase SLT domain-containing protein</fullName>
    </recommendedName>
</protein>
<keyword evidence="1" id="KW-0732">Signal</keyword>
<evidence type="ECO:0000313" key="4">
    <source>
        <dbReference type="Proteomes" id="UP000056252"/>
    </source>
</evidence>
<dbReference type="KEGG" id="peo:AS203_09575"/>
<dbReference type="eggNOG" id="COG0741">
    <property type="taxonomic scope" value="Bacteria"/>
</dbReference>
<feature type="domain" description="Transglycosylase SLT" evidence="2">
    <location>
        <begin position="31"/>
        <end position="137"/>
    </location>
</feature>
<evidence type="ECO:0000256" key="1">
    <source>
        <dbReference type="SAM" id="SignalP"/>
    </source>
</evidence>